<evidence type="ECO:0000256" key="1">
    <source>
        <dbReference type="ARBA" id="ARBA00001942"/>
    </source>
</evidence>
<name>A0A917H314_9BACI</name>
<evidence type="ECO:0000259" key="15">
    <source>
        <dbReference type="PROSITE" id="PS51669"/>
    </source>
</evidence>
<dbReference type="InterPro" id="IPR027467">
    <property type="entry name" value="MopterinOxRdtase_cofactor_BS"/>
</dbReference>
<keyword evidence="8" id="KW-0500">Molybdenum</keyword>
<evidence type="ECO:0000256" key="3">
    <source>
        <dbReference type="ARBA" id="ARBA00004202"/>
    </source>
</evidence>
<dbReference type="InterPro" id="IPR006468">
    <property type="entry name" value="NarG"/>
</dbReference>
<dbReference type="EC" id="1.7.5.1" evidence="5"/>
<dbReference type="GO" id="GO:0009325">
    <property type="term" value="C:nitrate reductase complex"/>
    <property type="evidence" value="ECO:0007669"/>
    <property type="project" value="InterPro"/>
</dbReference>
<gene>
    <name evidence="16" type="primary">narG</name>
    <name evidence="16" type="ORF">GCM10011398_06820</name>
</gene>
<dbReference type="SUPFAM" id="SSF53706">
    <property type="entry name" value="Formate dehydrogenase/DMSO reductase, domains 1-3"/>
    <property type="match status" value="1"/>
</dbReference>
<dbReference type="Proteomes" id="UP000622860">
    <property type="component" value="Unassembled WGS sequence"/>
</dbReference>
<dbReference type="GO" id="GO:0046872">
    <property type="term" value="F:metal ion binding"/>
    <property type="evidence" value="ECO:0007669"/>
    <property type="project" value="UniProtKB-KW"/>
</dbReference>
<dbReference type="Pfam" id="PF00384">
    <property type="entry name" value="Molybdopterin"/>
    <property type="match status" value="1"/>
</dbReference>
<dbReference type="EMBL" id="BMFR01000001">
    <property type="protein sequence ID" value="GGG65813.1"/>
    <property type="molecule type" value="Genomic_DNA"/>
</dbReference>
<comment type="caution">
    <text evidence="16">The sequence shown here is derived from an EMBL/GenBank/DDBJ whole genome shotgun (WGS) entry which is preliminary data.</text>
</comment>
<reference evidence="16" key="2">
    <citation type="submission" date="2020-09" db="EMBL/GenBank/DDBJ databases">
        <authorList>
            <person name="Sun Q."/>
            <person name="Zhou Y."/>
        </authorList>
    </citation>
    <scope>NUCLEOTIDE SEQUENCE</scope>
    <source>
        <strain evidence="16">CGMCC 1.12754</strain>
    </source>
</reference>
<evidence type="ECO:0000256" key="9">
    <source>
        <dbReference type="ARBA" id="ARBA00022723"/>
    </source>
</evidence>
<dbReference type="PANTHER" id="PTHR43105:SF2">
    <property type="entry name" value="RESPIRATORY NITRATE REDUCTASE 2 ALPHA CHAIN"/>
    <property type="match status" value="1"/>
</dbReference>
<evidence type="ECO:0000256" key="7">
    <source>
        <dbReference type="ARBA" id="ARBA00022485"/>
    </source>
</evidence>
<evidence type="ECO:0000256" key="4">
    <source>
        <dbReference type="ARBA" id="ARBA00010312"/>
    </source>
</evidence>
<comment type="cofactor">
    <cofactor evidence="2">
        <name>[4Fe-4S] cluster</name>
        <dbReference type="ChEBI" id="CHEBI:49883"/>
    </cofactor>
</comment>
<dbReference type="GO" id="GO:0051539">
    <property type="term" value="F:4 iron, 4 sulfur cluster binding"/>
    <property type="evidence" value="ECO:0007669"/>
    <property type="project" value="UniProtKB-KW"/>
</dbReference>
<dbReference type="InterPro" id="IPR037943">
    <property type="entry name" value="MopB_CT_Nitrate-R-NarG-like"/>
</dbReference>
<dbReference type="GO" id="GO:0043546">
    <property type="term" value="F:molybdopterin cofactor binding"/>
    <property type="evidence" value="ECO:0007669"/>
    <property type="project" value="InterPro"/>
</dbReference>
<dbReference type="AlphaFoldDB" id="A0A917H314"/>
<dbReference type="NCBIfam" id="TIGR01580">
    <property type="entry name" value="narG"/>
    <property type="match status" value="1"/>
</dbReference>
<keyword evidence="17" id="KW-1185">Reference proteome</keyword>
<evidence type="ECO:0000256" key="2">
    <source>
        <dbReference type="ARBA" id="ARBA00001966"/>
    </source>
</evidence>
<dbReference type="PROSITE" id="PS51669">
    <property type="entry name" value="4FE4S_MOW_BIS_MGD"/>
    <property type="match status" value="1"/>
</dbReference>
<dbReference type="CDD" id="cd02750">
    <property type="entry name" value="MopB_Nitrate-R-NarG-like"/>
    <property type="match status" value="1"/>
</dbReference>
<dbReference type="PROSITE" id="PS00551">
    <property type="entry name" value="MOLYBDOPTERIN_PROK_1"/>
    <property type="match status" value="1"/>
</dbReference>
<keyword evidence="9" id="KW-0479">Metal-binding</keyword>
<evidence type="ECO:0000313" key="16">
    <source>
        <dbReference type="EMBL" id="GGG65813.1"/>
    </source>
</evidence>
<comment type="similarity">
    <text evidence="4">Belongs to the prokaryotic molybdopterin-containing oxidoreductase family.</text>
</comment>
<organism evidence="16 17">
    <name type="scientific">Virgibacillus oceani</name>
    <dbReference type="NCBI Taxonomy" id="1479511"/>
    <lineage>
        <taxon>Bacteria</taxon>
        <taxon>Bacillati</taxon>
        <taxon>Bacillota</taxon>
        <taxon>Bacilli</taxon>
        <taxon>Bacillales</taxon>
        <taxon>Bacillaceae</taxon>
        <taxon>Virgibacillus</taxon>
    </lineage>
</organism>
<comment type="subcellular location">
    <subcellularLocation>
        <location evidence="3">Cell membrane</location>
        <topology evidence="3">Peripheral membrane protein</topology>
    </subcellularLocation>
</comment>
<dbReference type="SUPFAM" id="SSF50692">
    <property type="entry name" value="ADC-like"/>
    <property type="match status" value="1"/>
</dbReference>
<dbReference type="SMART" id="SM00926">
    <property type="entry name" value="Molybdop_Fe4S4"/>
    <property type="match status" value="1"/>
</dbReference>
<dbReference type="GO" id="GO:0042126">
    <property type="term" value="P:nitrate metabolic process"/>
    <property type="evidence" value="ECO:0007669"/>
    <property type="project" value="InterPro"/>
</dbReference>
<keyword evidence="12" id="KW-0411">Iron-sulfur</keyword>
<evidence type="ECO:0000256" key="6">
    <source>
        <dbReference type="ARBA" id="ARBA00022475"/>
    </source>
</evidence>
<feature type="domain" description="4Fe-4S Mo/W bis-MGD-type" evidence="15">
    <location>
        <begin position="45"/>
        <end position="109"/>
    </location>
</feature>
<evidence type="ECO:0000256" key="13">
    <source>
        <dbReference type="ARBA" id="ARBA00023136"/>
    </source>
</evidence>
<evidence type="ECO:0000256" key="8">
    <source>
        <dbReference type="ARBA" id="ARBA00022505"/>
    </source>
</evidence>
<comment type="cofactor">
    <cofactor evidence="1">
        <name>Mo-bis(molybdopterin guanine dinucleotide)</name>
        <dbReference type="ChEBI" id="CHEBI:60539"/>
    </cofactor>
</comment>
<dbReference type="Gene3D" id="3.40.50.12440">
    <property type="match status" value="1"/>
</dbReference>
<evidence type="ECO:0000256" key="12">
    <source>
        <dbReference type="ARBA" id="ARBA00023014"/>
    </source>
</evidence>
<keyword evidence="7" id="KW-0004">4Fe-4S</keyword>
<dbReference type="InterPro" id="IPR006657">
    <property type="entry name" value="MoPterin_dinucl-bd_dom"/>
</dbReference>
<keyword evidence="6" id="KW-1003">Cell membrane</keyword>
<dbReference type="InterPro" id="IPR009010">
    <property type="entry name" value="Asp_de-COase-like_dom_sf"/>
</dbReference>
<evidence type="ECO:0000256" key="5">
    <source>
        <dbReference type="ARBA" id="ARBA00012500"/>
    </source>
</evidence>
<proteinExistence type="inferred from homology"/>
<evidence type="ECO:0000256" key="14">
    <source>
        <dbReference type="ARBA" id="ARBA00048294"/>
    </source>
</evidence>
<dbReference type="GO" id="GO:0005886">
    <property type="term" value="C:plasma membrane"/>
    <property type="evidence" value="ECO:0007669"/>
    <property type="project" value="UniProtKB-SubCell"/>
</dbReference>
<dbReference type="Pfam" id="PF01568">
    <property type="entry name" value="Molydop_binding"/>
    <property type="match status" value="1"/>
</dbReference>
<dbReference type="CDD" id="cd02776">
    <property type="entry name" value="MopB_CT_Nitrate-R-NarG-like"/>
    <property type="match status" value="1"/>
</dbReference>
<sequence length="1225" mass="140245">MSQSSSPFWKRLSYFGKSEKLNEQYERSPQDRKSEQYYRSRWQHDKVVRTTHGVNCTGSCSWKVHVKDGIIAWETQQTDYPSTGPDMPEYEPRGCPRGASFSWYTYSPHRVRYPYIRSALLKIWSEALREYKDPVKAWKNIMDDPEKSKRYKSARGKGGFVRTTWEEINTLISASIIYTIQSVGPDRIFGFSPIPAMSMVSYAGGARFLNLIGGSLLSFYDWYADLPPASPQIWGEQTDVPESSDWYNSSYLLVWGSNLPQTRTPDSHFMVEARYKGTKVVAVAPDYAEYVKFADTWLPVEAGMDAALGMAMTHVILKEYYVDKQTPYFNDYVKKYTDLPFLITLEKDGDSYRSGKFLRAEELGMDIEKSKWKTIVYDQNKEKFAAPDGTIGHRWEENKTWNLHLRDTDNKLGDIDPLLTFLNDSDNTVDVSFPEFMVAERKIYNRPVPVKAVTIDGKEKYVTTVFDLLMANCGVNRGLKDDYIASYDDENAPFTPAWQEKLTGVKREDCAQIAREFAQNAIDSKGRSMIIMGSGINHWYNSDIIYRAILNLVLLTGCEGVNGGGWAHYVGQEKVRPLEGWQTVAMARDWGGPPRLHAGTPFFYFATEQWRYEDQKVDNLISPLTKKSRYQHLGDYNSLAARLGWLPSYPQFNKNSTKLAGNRSNEEVVQSIIDQLKSGEMKFAVDNPSDPVNFPKLLFVWRANLIGSSAKGHEYFLKHLLGTHEGTLSEQDEEKNTKEIKWIEEVPEGKLDLLINYDFRMSGTGLYSDVVLPAATWYEKYDLSSTDMHPFVHSFNPAIAAPWQSRSDWDAFKSLAKKFSEMAETYLPDPVKDVIASPLLHDSKDEISQAYGTVPDWKYGDFDPVPGVNFPRIQIIERDYPQVYEKFVTLGENVRDQIGAKGIGWHAKEEYDKLKKLVGTNKHTKHIKGLPSLETDRKAAETILTLSSTTNGSLALKAWKALEEKTGQDCSDLVIERAEEHISFNDITAQPRKVLSSPVFSGSETGNRRYKNFTTNIERMIPFRTLTGRQSFYLDHDVMLEFGEGLPTFKPPLQQMTFYENDRKPEAVPNEITLRYLTPHFKWSYHSTYGDTLPMLTLFRGGPHVWLNNEDAASVHINDNDWIEMYNRNGVVVARAVVSHRIPRGIVYMYHVQDRLINVPGSKITKNRGGTFNSPTRIHIKPTQMIGGYAQLSYGFNYYGPTGNQRDEQVIIRKMERDEVDWLED</sequence>
<keyword evidence="13" id="KW-0472">Membrane</keyword>
<dbReference type="InterPro" id="IPR050123">
    <property type="entry name" value="Prok_molybdopt-oxidoreductase"/>
</dbReference>
<dbReference type="PANTHER" id="PTHR43105">
    <property type="entry name" value="RESPIRATORY NITRATE REDUCTASE"/>
    <property type="match status" value="1"/>
</dbReference>
<evidence type="ECO:0000256" key="11">
    <source>
        <dbReference type="ARBA" id="ARBA00023004"/>
    </source>
</evidence>
<dbReference type="InterPro" id="IPR006656">
    <property type="entry name" value="Mopterin_OxRdtase"/>
</dbReference>
<reference evidence="16" key="1">
    <citation type="journal article" date="2014" name="Int. J. Syst. Evol. Microbiol.">
        <title>Complete genome sequence of Corynebacterium casei LMG S-19264T (=DSM 44701T), isolated from a smear-ripened cheese.</title>
        <authorList>
            <consortium name="US DOE Joint Genome Institute (JGI-PGF)"/>
            <person name="Walter F."/>
            <person name="Albersmeier A."/>
            <person name="Kalinowski J."/>
            <person name="Ruckert C."/>
        </authorList>
    </citation>
    <scope>NUCLEOTIDE SEQUENCE</scope>
    <source>
        <strain evidence="16">CGMCC 1.12754</strain>
    </source>
</reference>
<dbReference type="GO" id="GO:0160182">
    <property type="term" value="F:nitrate reductase (quinone) activity"/>
    <property type="evidence" value="ECO:0007669"/>
    <property type="project" value="UniProtKB-EC"/>
</dbReference>
<keyword evidence="10" id="KW-0560">Oxidoreductase</keyword>
<dbReference type="RefSeq" id="WP_188453923.1">
    <property type="nucleotide sequence ID" value="NZ_BMFR01000001.1"/>
</dbReference>
<comment type="catalytic activity">
    <reaction evidence="14">
        <text>nitrate + a quinol = a quinone + nitrite + H2O</text>
        <dbReference type="Rhea" id="RHEA:56144"/>
        <dbReference type="ChEBI" id="CHEBI:15377"/>
        <dbReference type="ChEBI" id="CHEBI:16301"/>
        <dbReference type="ChEBI" id="CHEBI:17632"/>
        <dbReference type="ChEBI" id="CHEBI:24646"/>
        <dbReference type="ChEBI" id="CHEBI:132124"/>
        <dbReference type="EC" id="1.7.5.1"/>
    </reaction>
</comment>
<keyword evidence="11" id="KW-0408">Iron</keyword>
<accession>A0A917H314</accession>
<evidence type="ECO:0000256" key="10">
    <source>
        <dbReference type="ARBA" id="ARBA00023002"/>
    </source>
</evidence>
<protein>
    <recommendedName>
        <fullName evidence="5">nitrate reductase (quinone)</fullName>
        <ecNumber evidence="5">1.7.5.1</ecNumber>
    </recommendedName>
</protein>
<evidence type="ECO:0000313" key="17">
    <source>
        <dbReference type="Proteomes" id="UP000622860"/>
    </source>
</evidence>
<dbReference type="InterPro" id="IPR006963">
    <property type="entry name" value="Mopterin_OxRdtase_4Fe-4S_dom"/>
</dbReference>